<reference evidence="3 4" key="1">
    <citation type="journal article" date="2019" name="Commun. Biol.">
        <title>The bagworm genome reveals a unique fibroin gene that provides high tensile strength.</title>
        <authorList>
            <person name="Kono N."/>
            <person name="Nakamura H."/>
            <person name="Ohtoshi R."/>
            <person name="Tomita M."/>
            <person name="Numata K."/>
            <person name="Arakawa K."/>
        </authorList>
    </citation>
    <scope>NUCLEOTIDE SEQUENCE [LARGE SCALE GENOMIC DNA]</scope>
</reference>
<sequence>MKSLKIEMQQSLERRNIPFDISLRKCDLMKIIDGHNVEKQFMIDEIIKAKGHTVLCLPPYHPDLNPIELLLFSNYTPEKWSKCDDHVIKNENEYYASDRVFDDEFDRLVIALNKGDDDDEESEEEEGEESESDMDWDNDL</sequence>
<dbReference type="GO" id="GO:0003676">
    <property type="term" value="F:nucleic acid binding"/>
    <property type="evidence" value="ECO:0007669"/>
    <property type="project" value="InterPro"/>
</dbReference>
<protein>
    <recommendedName>
        <fullName evidence="2">Tc1-like transposase DDE domain-containing protein</fullName>
    </recommendedName>
</protein>
<dbReference type="PANTHER" id="PTHR33939">
    <property type="entry name" value="PROTEIN CBG22215"/>
    <property type="match status" value="1"/>
</dbReference>
<name>A0A4C1VRS1_EUMVA</name>
<dbReference type="AlphaFoldDB" id="A0A4C1VRS1"/>
<evidence type="ECO:0000259" key="2">
    <source>
        <dbReference type="Pfam" id="PF13358"/>
    </source>
</evidence>
<dbReference type="Proteomes" id="UP000299102">
    <property type="component" value="Unassembled WGS sequence"/>
</dbReference>
<proteinExistence type="predicted"/>
<feature type="domain" description="Tc1-like transposase DDE" evidence="2">
    <location>
        <begin position="29"/>
        <end position="71"/>
    </location>
</feature>
<evidence type="ECO:0000313" key="4">
    <source>
        <dbReference type="Proteomes" id="UP000299102"/>
    </source>
</evidence>
<dbReference type="PANTHER" id="PTHR33939:SF1">
    <property type="entry name" value="DUF4371 DOMAIN-CONTAINING PROTEIN"/>
    <property type="match status" value="1"/>
</dbReference>
<gene>
    <name evidence="3" type="ORF">EVAR_88940_1</name>
</gene>
<dbReference type="InterPro" id="IPR038717">
    <property type="entry name" value="Tc1-like_DDE_dom"/>
</dbReference>
<dbReference type="OrthoDB" id="2266637at2759"/>
<feature type="region of interest" description="Disordered" evidence="1">
    <location>
        <begin position="112"/>
        <end position="140"/>
    </location>
</feature>
<accession>A0A4C1VRS1</accession>
<organism evidence="3 4">
    <name type="scientific">Eumeta variegata</name>
    <name type="common">Bagworm moth</name>
    <name type="synonym">Eumeta japonica</name>
    <dbReference type="NCBI Taxonomy" id="151549"/>
    <lineage>
        <taxon>Eukaryota</taxon>
        <taxon>Metazoa</taxon>
        <taxon>Ecdysozoa</taxon>
        <taxon>Arthropoda</taxon>
        <taxon>Hexapoda</taxon>
        <taxon>Insecta</taxon>
        <taxon>Pterygota</taxon>
        <taxon>Neoptera</taxon>
        <taxon>Endopterygota</taxon>
        <taxon>Lepidoptera</taxon>
        <taxon>Glossata</taxon>
        <taxon>Ditrysia</taxon>
        <taxon>Tineoidea</taxon>
        <taxon>Psychidae</taxon>
        <taxon>Oiketicinae</taxon>
        <taxon>Eumeta</taxon>
    </lineage>
</organism>
<evidence type="ECO:0000313" key="3">
    <source>
        <dbReference type="EMBL" id="GBP40879.1"/>
    </source>
</evidence>
<comment type="caution">
    <text evidence="3">The sequence shown here is derived from an EMBL/GenBank/DDBJ whole genome shotgun (WGS) entry which is preliminary data.</text>
</comment>
<dbReference type="Pfam" id="PF13358">
    <property type="entry name" value="DDE_3"/>
    <property type="match status" value="1"/>
</dbReference>
<evidence type="ECO:0000256" key="1">
    <source>
        <dbReference type="SAM" id="MobiDB-lite"/>
    </source>
</evidence>
<dbReference type="Gene3D" id="3.30.420.10">
    <property type="entry name" value="Ribonuclease H-like superfamily/Ribonuclease H"/>
    <property type="match status" value="1"/>
</dbReference>
<keyword evidence="4" id="KW-1185">Reference proteome</keyword>
<dbReference type="EMBL" id="BGZK01000389">
    <property type="protein sequence ID" value="GBP40879.1"/>
    <property type="molecule type" value="Genomic_DNA"/>
</dbReference>
<dbReference type="InterPro" id="IPR036397">
    <property type="entry name" value="RNaseH_sf"/>
</dbReference>
<feature type="compositionally biased region" description="Acidic residues" evidence="1">
    <location>
        <begin position="116"/>
        <end position="140"/>
    </location>
</feature>